<evidence type="ECO:0000256" key="3">
    <source>
        <dbReference type="ARBA" id="ARBA00023157"/>
    </source>
</evidence>
<protein>
    <recommendedName>
        <fullName evidence="5">Thioredoxin domain-containing protein</fullName>
    </recommendedName>
</protein>
<evidence type="ECO:0000313" key="6">
    <source>
        <dbReference type="EMBL" id="GLB50135.1"/>
    </source>
</evidence>
<dbReference type="InterPro" id="IPR025380">
    <property type="entry name" value="DUF4369"/>
</dbReference>
<evidence type="ECO:0000256" key="2">
    <source>
        <dbReference type="ARBA" id="ARBA00022748"/>
    </source>
</evidence>
<keyword evidence="3" id="KW-1015">Disulfide bond</keyword>
<dbReference type="RefSeq" id="WP_281765770.1">
    <property type="nucleotide sequence ID" value="NZ_BRVO01000003.1"/>
</dbReference>
<keyword evidence="4" id="KW-0676">Redox-active center</keyword>
<dbReference type="InterPro" id="IPR013766">
    <property type="entry name" value="Thioredoxin_domain"/>
</dbReference>
<dbReference type="PANTHER" id="PTHR42852:SF6">
    <property type="entry name" value="THIOL:DISULFIDE INTERCHANGE PROTEIN DSBE"/>
    <property type="match status" value="1"/>
</dbReference>
<dbReference type="InterPro" id="IPR036249">
    <property type="entry name" value="Thioredoxin-like_sf"/>
</dbReference>
<keyword evidence="7" id="KW-1185">Reference proteome</keyword>
<dbReference type="PANTHER" id="PTHR42852">
    <property type="entry name" value="THIOL:DISULFIDE INTERCHANGE PROTEIN DSBE"/>
    <property type="match status" value="1"/>
</dbReference>
<evidence type="ECO:0000256" key="4">
    <source>
        <dbReference type="ARBA" id="ARBA00023284"/>
    </source>
</evidence>
<dbReference type="InterPro" id="IPR050553">
    <property type="entry name" value="Thioredoxin_ResA/DsbE_sf"/>
</dbReference>
<dbReference type="InterPro" id="IPR017937">
    <property type="entry name" value="Thioredoxin_CS"/>
</dbReference>
<dbReference type="Proteomes" id="UP001143543">
    <property type="component" value="Unassembled WGS sequence"/>
</dbReference>
<organism evidence="6 7">
    <name type="scientific">Neptunitalea lumnitzerae</name>
    <dbReference type="NCBI Taxonomy" id="2965509"/>
    <lineage>
        <taxon>Bacteria</taxon>
        <taxon>Pseudomonadati</taxon>
        <taxon>Bacteroidota</taxon>
        <taxon>Flavobacteriia</taxon>
        <taxon>Flavobacteriales</taxon>
        <taxon>Flavobacteriaceae</taxon>
        <taxon>Neptunitalea</taxon>
    </lineage>
</organism>
<comment type="subcellular location">
    <subcellularLocation>
        <location evidence="1">Cell envelope</location>
    </subcellularLocation>
</comment>
<dbReference type="CDD" id="cd02966">
    <property type="entry name" value="TlpA_like_family"/>
    <property type="match status" value="1"/>
</dbReference>
<dbReference type="PROSITE" id="PS00194">
    <property type="entry name" value="THIOREDOXIN_1"/>
    <property type="match status" value="1"/>
</dbReference>
<dbReference type="PROSITE" id="PS51352">
    <property type="entry name" value="THIOREDOXIN_2"/>
    <property type="match status" value="1"/>
</dbReference>
<evidence type="ECO:0000259" key="5">
    <source>
        <dbReference type="PROSITE" id="PS51352"/>
    </source>
</evidence>
<name>A0ABQ5MM33_9FLAO</name>
<keyword evidence="2" id="KW-0201">Cytochrome c-type biogenesis</keyword>
<accession>A0ABQ5MM33</accession>
<sequence length="353" mass="39922">MKHLYSFGLIIVLVVFLSNCSEKQKAIDNTFEVAGEFVNDYNDSIYIDYGNHSDSMVVRDGKFSFKGVLNADNNNDREAFISLKNNGGYGVVFLDKGTINLKLEQLSTEFEGDVFNWAKVVSVTGSRNHAIWDSLVTFRNAHYKEDNFGEILLNRLKTVADTAPSSPIIGRMFYLNANNHIFPKDSVANFKRLLDTTAMFADDVANLNAIVDAARRLEKGVALKLFTLENVEGKSEGFYKPNTGKYTLIDFWASWCAPCYERNKDLKKLYTTYGDVFNVIGISLDDEKQEWLEGIAEQELKWNNYMVANDWDAEICAYYGIISIPFNILVDSQGKIIEVNITNEALEKIVSSL</sequence>
<reference evidence="6" key="1">
    <citation type="submission" date="2022-07" db="EMBL/GenBank/DDBJ databases">
        <title>Taxonomy of Novel Oxalotrophic and Methylotrophic Bacteria.</title>
        <authorList>
            <person name="Sahin N."/>
            <person name="Tani A."/>
        </authorList>
    </citation>
    <scope>NUCLEOTIDE SEQUENCE</scope>
    <source>
        <strain evidence="6">Y10</strain>
    </source>
</reference>
<dbReference type="SUPFAM" id="SSF52833">
    <property type="entry name" value="Thioredoxin-like"/>
    <property type="match status" value="1"/>
</dbReference>
<dbReference type="EMBL" id="BRVO01000003">
    <property type="protein sequence ID" value="GLB50135.1"/>
    <property type="molecule type" value="Genomic_DNA"/>
</dbReference>
<feature type="domain" description="Thioredoxin" evidence="5">
    <location>
        <begin position="217"/>
        <end position="353"/>
    </location>
</feature>
<dbReference type="Pfam" id="PF13905">
    <property type="entry name" value="Thioredoxin_8"/>
    <property type="match status" value="1"/>
</dbReference>
<comment type="caution">
    <text evidence="6">The sequence shown here is derived from an EMBL/GenBank/DDBJ whole genome shotgun (WGS) entry which is preliminary data.</text>
</comment>
<gene>
    <name evidence="6" type="ORF">Y10_25030</name>
</gene>
<dbReference type="InterPro" id="IPR012336">
    <property type="entry name" value="Thioredoxin-like_fold"/>
</dbReference>
<proteinExistence type="predicted"/>
<evidence type="ECO:0000256" key="1">
    <source>
        <dbReference type="ARBA" id="ARBA00004196"/>
    </source>
</evidence>
<dbReference type="Gene3D" id="3.40.30.10">
    <property type="entry name" value="Glutaredoxin"/>
    <property type="match status" value="1"/>
</dbReference>
<evidence type="ECO:0000313" key="7">
    <source>
        <dbReference type="Proteomes" id="UP001143543"/>
    </source>
</evidence>
<dbReference type="Pfam" id="PF14289">
    <property type="entry name" value="DUF4369"/>
    <property type="match status" value="1"/>
</dbReference>